<dbReference type="GO" id="GO:0016874">
    <property type="term" value="F:ligase activity"/>
    <property type="evidence" value="ECO:0007669"/>
    <property type="project" value="UniProtKB-KW"/>
</dbReference>
<accession>A0A212JV43</accession>
<protein>
    <submittedName>
        <fullName evidence="2">UDP-N-acetylmuramoylalanyl-D-glutamyl-2, 6-diaminopimelate-D-alanyl-D-alanine ligase</fullName>
    </submittedName>
</protein>
<organism evidence="2">
    <name type="scientific">uncultured Dysgonomonas sp</name>
    <dbReference type="NCBI Taxonomy" id="206096"/>
    <lineage>
        <taxon>Bacteria</taxon>
        <taxon>Pseudomonadati</taxon>
        <taxon>Bacteroidota</taxon>
        <taxon>Bacteroidia</taxon>
        <taxon>Bacteroidales</taxon>
        <taxon>Dysgonomonadaceae</taxon>
        <taxon>Dysgonomonas</taxon>
        <taxon>environmental samples</taxon>
    </lineage>
</organism>
<feature type="transmembrane region" description="Helical" evidence="1">
    <location>
        <begin position="57"/>
        <end position="76"/>
    </location>
</feature>
<dbReference type="EMBL" id="FLUL01000001">
    <property type="protein sequence ID" value="SBW03273.1"/>
    <property type="molecule type" value="Genomic_DNA"/>
</dbReference>
<feature type="transmembrane region" description="Helical" evidence="1">
    <location>
        <begin position="122"/>
        <end position="139"/>
    </location>
</feature>
<dbReference type="AlphaFoldDB" id="A0A212JV43"/>
<keyword evidence="1" id="KW-1133">Transmembrane helix</keyword>
<feature type="transmembrane region" description="Helical" evidence="1">
    <location>
        <begin position="97"/>
        <end position="116"/>
    </location>
</feature>
<sequence>MEDRKIDEVESLELITLMIKNARTNLRARINCNILLGWGYTVVSISLFVCFFKVYKIFVYSSFLWLLIPVIGFSIAKYFSSKDKASVKSYLDKTIDYISVLFAIVCSVLGLLAIWIDFPILFIEGVLFSMWIIIIGILIKYKPVIYGGIVGLVISFCVLLVRGEVCSIFVFAFIPVFSLIIPGHIFKKSLSENV</sequence>
<reference evidence="2" key="1">
    <citation type="submission" date="2016-04" db="EMBL/GenBank/DDBJ databases">
        <authorList>
            <person name="Evans L.H."/>
            <person name="Alamgir A."/>
            <person name="Owens N."/>
            <person name="Weber N.D."/>
            <person name="Virtaneva K."/>
            <person name="Barbian K."/>
            <person name="Babar A."/>
            <person name="Rosenke K."/>
        </authorList>
    </citation>
    <scope>NUCLEOTIDE SEQUENCE</scope>
    <source>
        <strain evidence="2">86-2</strain>
    </source>
</reference>
<feature type="transmembrane region" description="Helical" evidence="1">
    <location>
        <begin position="30"/>
        <end position="51"/>
    </location>
</feature>
<keyword evidence="2" id="KW-0436">Ligase</keyword>
<keyword evidence="1" id="KW-0812">Transmembrane</keyword>
<name>A0A212JV43_9BACT</name>
<evidence type="ECO:0000313" key="2">
    <source>
        <dbReference type="EMBL" id="SBW03273.1"/>
    </source>
</evidence>
<gene>
    <name evidence="2" type="ORF">KL86DYS2_12407</name>
</gene>
<evidence type="ECO:0000256" key="1">
    <source>
        <dbReference type="SAM" id="Phobius"/>
    </source>
</evidence>
<feature type="transmembrane region" description="Helical" evidence="1">
    <location>
        <begin position="167"/>
        <end position="186"/>
    </location>
</feature>
<dbReference type="RefSeq" id="WP_296950030.1">
    <property type="nucleotide sequence ID" value="NZ_LT599021.1"/>
</dbReference>
<feature type="transmembrane region" description="Helical" evidence="1">
    <location>
        <begin position="144"/>
        <end position="161"/>
    </location>
</feature>
<proteinExistence type="predicted"/>
<keyword evidence="1" id="KW-0472">Membrane</keyword>